<dbReference type="InterPro" id="IPR004154">
    <property type="entry name" value="Anticodon-bd"/>
</dbReference>
<dbReference type="GO" id="GO:0005739">
    <property type="term" value="C:mitochondrion"/>
    <property type="evidence" value="ECO:0007669"/>
    <property type="project" value="TreeGrafter"/>
</dbReference>
<dbReference type="Pfam" id="PF03129">
    <property type="entry name" value="HGTP_anticodon"/>
    <property type="match status" value="1"/>
</dbReference>
<dbReference type="OrthoDB" id="1350766at2759"/>
<dbReference type="Gramene" id="CDP04871">
    <property type="protein sequence ID" value="CDP04871"/>
    <property type="gene ID" value="GSCOC_T00019655001"/>
</dbReference>
<dbReference type="GO" id="GO:0004827">
    <property type="term" value="F:proline-tRNA ligase activity"/>
    <property type="evidence" value="ECO:0007669"/>
    <property type="project" value="InterPro"/>
</dbReference>
<dbReference type="InterPro" id="IPR045864">
    <property type="entry name" value="aa-tRNA-synth_II/BPL/LPL"/>
</dbReference>
<dbReference type="PhylomeDB" id="A0A068U8Q7"/>
<proteinExistence type="predicted"/>
<dbReference type="InParanoid" id="A0A068U8Q7"/>
<dbReference type="SUPFAM" id="SSF52954">
    <property type="entry name" value="Class II aaRS ABD-related"/>
    <property type="match status" value="1"/>
</dbReference>
<dbReference type="GO" id="GO:0006433">
    <property type="term" value="P:prolyl-tRNA aminoacylation"/>
    <property type="evidence" value="ECO:0007669"/>
    <property type="project" value="InterPro"/>
</dbReference>
<evidence type="ECO:0000313" key="3">
    <source>
        <dbReference type="Proteomes" id="UP000295252"/>
    </source>
</evidence>
<feature type="domain" description="Anticodon-binding" evidence="1">
    <location>
        <begin position="91"/>
        <end position="159"/>
    </location>
</feature>
<dbReference type="Gene3D" id="3.30.930.10">
    <property type="entry name" value="Bira Bifunctional Protein, Domain 2"/>
    <property type="match status" value="1"/>
</dbReference>
<dbReference type="InterPro" id="IPR036621">
    <property type="entry name" value="Anticodon-bd_dom_sf"/>
</dbReference>
<dbReference type="Gene3D" id="3.40.50.800">
    <property type="entry name" value="Anticodon-binding domain"/>
    <property type="match status" value="1"/>
</dbReference>
<evidence type="ECO:0000313" key="2">
    <source>
        <dbReference type="EMBL" id="CDP04871.1"/>
    </source>
</evidence>
<organism evidence="2 3">
    <name type="scientific">Coffea canephora</name>
    <name type="common">Robusta coffee</name>
    <dbReference type="NCBI Taxonomy" id="49390"/>
    <lineage>
        <taxon>Eukaryota</taxon>
        <taxon>Viridiplantae</taxon>
        <taxon>Streptophyta</taxon>
        <taxon>Embryophyta</taxon>
        <taxon>Tracheophyta</taxon>
        <taxon>Spermatophyta</taxon>
        <taxon>Magnoliopsida</taxon>
        <taxon>eudicotyledons</taxon>
        <taxon>Gunneridae</taxon>
        <taxon>Pentapetalae</taxon>
        <taxon>asterids</taxon>
        <taxon>lamiids</taxon>
        <taxon>Gentianales</taxon>
        <taxon>Rubiaceae</taxon>
        <taxon>Ixoroideae</taxon>
        <taxon>Gardenieae complex</taxon>
        <taxon>Bertiereae - Coffeeae clade</taxon>
        <taxon>Coffeeae</taxon>
        <taxon>Coffea</taxon>
    </lineage>
</organism>
<gene>
    <name evidence="2" type="ORF">GSCOC_T00019655001</name>
</gene>
<dbReference type="Proteomes" id="UP000295252">
    <property type="component" value="Chromosome III"/>
</dbReference>
<dbReference type="PANTHER" id="PTHR43382">
    <property type="entry name" value="PROLYL-TRNA SYNTHETASE"/>
    <property type="match status" value="1"/>
</dbReference>
<sequence>MMILKFIELFSLLNTFAKYPTDIVQFPKQSVCLFSLFTDENGQRQHVWQTSWAIRTLFVGGIIMTHGDDLGLMLPPRLAPVQVFKKVFYCNDRTGVLNATSSVKETLQAAGIKVKVDDFDQRTPGWKYNFWKIKVCLLLIEIGPRDVSSGTVVISRRDIPGKQGKDFGISMDSSLLVAYVKGLLDEIQSCLLERATSSIHEPFFFLWEL</sequence>
<accession>A0A068U8Q7</accession>
<dbReference type="AlphaFoldDB" id="A0A068U8Q7"/>
<reference evidence="3" key="1">
    <citation type="journal article" date="2014" name="Science">
        <title>The coffee genome provides insight into the convergent evolution of caffeine biosynthesis.</title>
        <authorList>
            <person name="Denoeud F."/>
            <person name="Carretero-Paulet L."/>
            <person name="Dereeper A."/>
            <person name="Droc G."/>
            <person name="Guyot R."/>
            <person name="Pietrella M."/>
            <person name="Zheng C."/>
            <person name="Alberti A."/>
            <person name="Anthony F."/>
            <person name="Aprea G."/>
            <person name="Aury J.M."/>
            <person name="Bento P."/>
            <person name="Bernard M."/>
            <person name="Bocs S."/>
            <person name="Campa C."/>
            <person name="Cenci A."/>
            <person name="Combes M.C."/>
            <person name="Crouzillat D."/>
            <person name="Da Silva C."/>
            <person name="Daddiego L."/>
            <person name="De Bellis F."/>
            <person name="Dussert S."/>
            <person name="Garsmeur O."/>
            <person name="Gayraud T."/>
            <person name="Guignon V."/>
            <person name="Jahn K."/>
            <person name="Jamilloux V."/>
            <person name="Joet T."/>
            <person name="Labadie K."/>
            <person name="Lan T."/>
            <person name="Leclercq J."/>
            <person name="Lepelley M."/>
            <person name="Leroy T."/>
            <person name="Li L.T."/>
            <person name="Librado P."/>
            <person name="Lopez L."/>
            <person name="Munoz A."/>
            <person name="Noel B."/>
            <person name="Pallavicini A."/>
            <person name="Perrotta G."/>
            <person name="Poncet V."/>
            <person name="Pot D."/>
            <person name="Priyono X."/>
            <person name="Rigoreau M."/>
            <person name="Rouard M."/>
            <person name="Rozas J."/>
            <person name="Tranchant-Dubreuil C."/>
            <person name="VanBuren R."/>
            <person name="Zhang Q."/>
            <person name="Andrade A.C."/>
            <person name="Argout X."/>
            <person name="Bertrand B."/>
            <person name="de Kochko A."/>
            <person name="Graziosi G."/>
            <person name="Henry R.J."/>
            <person name="Jayarama X."/>
            <person name="Ming R."/>
            <person name="Nagai C."/>
            <person name="Rounsley S."/>
            <person name="Sankoff D."/>
            <person name="Giuliano G."/>
            <person name="Albert V.A."/>
            <person name="Wincker P."/>
            <person name="Lashermes P."/>
        </authorList>
    </citation>
    <scope>NUCLEOTIDE SEQUENCE [LARGE SCALE GENOMIC DNA]</scope>
    <source>
        <strain evidence="3">cv. DH200-94</strain>
    </source>
</reference>
<dbReference type="STRING" id="49390.A0A068U8Q7"/>
<dbReference type="GO" id="GO:0005524">
    <property type="term" value="F:ATP binding"/>
    <property type="evidence" value="ECO:0007669"/>
    <property type="project" value="InterPro"/>
</dbReference>
<name>A0A068U8Q7_COFCA</name>
<evidence type="ECO:0000259" key="1">
    <source>
        <dbReference type="Pfam" id="PF03129"/>
    </source>
</evidence>
<dbReference type="InterPro" id="IPR004499">
    <property type="entry name" value="Pro-tRNA-ligase_IIa_arc-type"/>
</dbReference>
<protein>
    <recommendedName>
        <fullName evidence="1">Anticodon-binding domain-containing protein</fullName>
    </recommendedName>
</protein>
<keyword evidence="3" id="KW-1185">Reference proteome</keyword>
<dbReference type="EMBL" id="HG739098">
    <property type="protein sequence ID" value="CDP04871.1"/>
    <property type="molecule type" value="Genomic_DNA"/>
</dbReference>
<dbReference type="GO" id="GO:0017101">
    <property type="term" value="C:aminoacyl-tRNA synthetase multienzyme complex"/>
    <property type="evidence" value="ECO:0007669"/>
    <property type="project" value="TreeGrafter"/>
</dbReference>
<dbReference type="SUPFAM" id="SSF55681">
    <property type="entry name" value="Class II aaRS and biotin synthetases"/>
    <property type="match status" value="1"/>
</dbReference>
<dbReference type="PANTHER" id="PTHR43382:SF3">
    <property type="entry name" value="PROLINE--TRNA LIGASE, CHLOROPLASTIC_MITOCHONDRIAL"/>
    <property type="match status" value="1"/>
</dbReference>
<dbReference type="GO" id="GO:0009570">
    <property type="term" value="C:chloroplast stroma"/>
    <property type="evidence" value="ECO:0007669"/>
    <property type="project" value="TreeGrafter"/>
</dbReference>